<gene>
    <name evidence="1" type="ORF">BpHYR1_008381</name>
</gene>
<name>A0A3M7PYA2_BRAPC</name>
<accession>A0A3M7PYA2</accession>
<organism evidence="1 2">
    <name type="scientific">Brachionus plicatilis</name>
    <name type="common">Marine rotifer</name>
    <name type="synonym">Brachionus muelleri</name>
    <dbReference type="NCBI Taxonomy" id="10195"/>
    <lineage>
        <taxon>Eukaryota</taxon>
        <taxon>Metazoa</taxon>
        <taxon>Spiralia</taxon>
        <taxon>Gnathifera</taxon>
        <taxon>Rotifera</taxon>
        <taxon>Eurotatoria</taxon>
        <taxon>Monogononta</taxon>
        <taxon>Pseudotrocha</taxon>
        <taxon>Ploima</taxon>
        <taxon>Brachionidae</taxon>
        <taxon>Brachionus</taxon>
    </lineage>
</organism>
<feature type="non-terminal residue" evidence="1">
    <location>
        <position position="1"/>
    </location>
</feature>
<evidence type="ECO:0000313" key="1">
    <source>
        <dbReference type="EMBL" id="RNA04156.1"/>
    </source>
</evidence>
<sequence length="74" mass="8722">IRKSVIYIHVNKINHVEEDFSFYIAKSDLKQDIVRESTETDLINFFLKFNLNTRGARYIMYRALTDKSASKFGT</sequence>
<evidence type="ECO:0000313" key="2">
    <source>
        <dbReference type="Proteomes" id="UP000276133"/>
    </source>
</evidence>
<proteinExistence type="predicted"/>
<protein>
    <submittedName>
        <fullName evidence="1">Uncharacterized protein</fullName>
    </submittedName>
</protein>
<comment type="caution">
    <text evidence="1">The sequence shown here is derived from an EMBL/GenBank/DDBJ whole genome shotgun (WGS) entry which is preliminary data.</text>
</comment>
<dbReference type="EMBL" id="REGN01008212">
    <property type="protein sequence ID" value="RNA04156.1"/>
    <property type="molecule type" value="Genomic_DNA"/>
</dbReference>
<dbReference type="Proteomes" id="UP000276133">
    <property type="component" value="Unassembled WGS sequence"/>
</dbReference>
<keyword evidence="2" id="KW-1185">Reference proteome</keyword>
<reference evidence="1 2" key="1">
    <citation type="journal article" date="2018" name="Sci. Rep.">
        <title>Genomic signatures of local adaptation to the degree of environmental predictability in rotifers.</title>
        <authorList>
            <person name="Franch-Gras L."/>
            <person name="Hahn C."/>
            <person name="Garcia-Roger E.M."/>
            <person name="Carmona M.J."/>
            <person name="Serra M."/>
            <person name="Gomez A."/>
        </authorList>
    </citation>
    <scope>NUCLEOTIDE SEQUENCE [LARGE SCALE GENOMIC DNA]</scope>
    <source>
        <strain evidence="1">HYR1</strain>
    </source>
</reference>
<dbReference type="AlphaFoldDB" id="A0A3M7PYA2"/>